<dbReference type="InterPro" id="IPR000160">
    <property type="entry name" value="GGDEF_dom"/>
</dbReference>
<dbReference type="CDD" id="cd01948">
    <property type="entry name" value="EAL"/>
    <property type="match status" value="1"/>
</dbReference>
<feature type="domain" description="EAL" evidence="3">
    <location>
        <begin position="483"/>
        <end position="736"/>
    </location>
</feature>
<accession>A0A1S1N697</accession>
<dbReference type="NCBIfam" id="TIGR00229">
    <property type="entry name" value="sensory_box"/>
    <property type="match status" value="1"/>
</dbReference>
<dbReference type="InterPro" id="IPR000700">
    <property type="entry name" value="PAS-assoc_C"/>
</dbReference>
<dbReference type="SUPFAM" id="SSF141868">
    <property type="entry name" value="EAL domain-like"/>
    <property type="match status" value="1"/>
</dbReference>
<dbReference type="EMBL" id="MNAN01000030">
    <property type="protein sequence ID" value="OHU95531.1"/>
    <property type="molecule type" value="Genomic_DNA"/>
</dbReference>
<dbReference type="RefSeq" id="WP_070991718.1">
    <property type="nucleotide sequence ID" value="NZ_CBCSHD010000002.1"/>
</dbReference>
<proteinExistence type="predicted"/>
<dbReference type="SMART" id="SM00052">
    <property type="entry name" value="EAL"/>
    <property type="match status" value="1"/>
</dbReference>
<dbReference type="PROSITE" id="PS50113">
    <property type="entry name" value="PAC"/>
    <property type="match status" value="1"/>
</dbReference>
<dbReference type="SMART" id="SM00091">
    <property type="entry name" value="PAS"/>
    <property type="match status" value="2"/>
</dbReference>
<dbReference type="PANTHER" id="PTHR44757">
    <property type="entry name" value="DIGUANYLATE CYCLASE DGCP"/>
    <property type="match status" value="1"/>
</dbReference>
<dbReference type="Pfam" id="PF00563">
    <property type="entry name" value="EAL"/>
    <property type="match status" value="1"/>
</dbReference>
<dbReference type="CDD" id="cd01949">
    <property type="entry name" value="GGDEF"/>
    <property type="match status" value="1"/>
</dbReference>
<evidence type="ECO:0000313" key="6">
    <source>
        <dbReference type="Proteomes" id="UP000180253"/>
    </source>
</evidence>
<dbReference type="STRING" id="327939.BIW53_09885"/>
<dbReference type="SMART" id="SM00267">
    <property type="entry name" value="GGDEF"/>
    <property type="match status" value="1"/>
</dbReference>
<feature type="domain" description="PAC" evidence="2">
    <location>
        <begin position="262"/>
        <end position="314"/>
    </location>
</feature>
<dbReference type="InterPro" id="IPR000014">
    <property type="entry name" value="PAS"/>
</dbReference>
<dbReference type="Pfam" id="PF00990">
    <property type="entry name" value="GGDEF"/>
    <property type="match status" value="1"/>
</dbReference>
<dbReference type="Gene3D" id="3.30.70.270">
    <property type="match status" value="1"/>
</dbReference>
<feature type="domain" description="GGDEF" evidence="4">
    <location>
        <begin position="342"/>
        <end position="475"/>
    </location>
</feature>
<evidence type="ECO:0000259" key="3">
    <source>
        <dbReference type="PROSITE" id="PS50883"/>
    </source>
</evidence>
<feature type="transmembrane region" description="Helical" evidence="1">
    <location>
        <begin position="38"/>
        <end position="56"/>
    </location>
</feature>
<evidence type="ECO:0000259" key="2">
    <source>
        <dbReference type="PROSITE" id="PS50113"/>
    </source>
</evidence>
<protein>
    <submittedName>
        <fullName evidence="5">GGDEF domain-containing protein</fullName>
    </submittedName>
</protein>
<organism evidence="5 6">
    <name type="scientific">Pseudoalteromonas byunsanensis</name>
    <dbReference type="NCBI Taxonomy" id="327939"/>
    <lineage>
        <taxon>Bacteria</taxon>
        <taxon>Pseudomonadati</taxon>
        <taxon>Pseudomonadota</taxon>
        <taxon>Gammaproteobacteria</taxon>
        <taxon>Alteromonadales</taxon>
        <taxon>Pseudoalteromonadaceae</taxon>
        <taxon>Pseudoalteromonas</taxon>
    </lineage>
</organism>
<dbReference type="Gene3D" id="3.30.450.20">
    <property type="entry name" value="PAS domain"/>
    <property type="match status" value="2"/>
</dbReference>
<dbReference type="AlphaFoldDB" id="A0A1S1N697"/>
<name>A0A1S1N697_9GAMM</name>
<dbReference type="InterPro" id="IPR052155">
    <property type="entry name" value="Biofilm_reg_signaling"/>
</dbReference>
<dbReference type="InterPro" id="IPR001610">
    <property type="entry name" value="PAC"/>
</dbReference>
<keyword evidence="1" id="KW-1133">Transmembrane helix</keyword>
<dbReference type="InterPro" id="IPR035919">
    <property type="entry name" value="EAL_sf"/>
</dbReference>
<evidence type="ECO:0000259" key="4">
    <source>
        <dbReference type="PROSITE" id="PS50887"/>
    </source>
</evidence>
<comment type="caution">
    <text evidence="5">The sequence shown here is derived from an EMBL/GenBank/DDBJ whole genome shotgun (WGS) entry which is preliminary data.</text>
</comment>
<dbReference type="Pfam" id="PF13426">
    <property type="entry name" value="PAS_9"/>
    <property type="match status" value="1"/>
</dbReference>
<dbReference type="Proteomes" id="UP000180253">
    <property type="component" value="Unassembled WGS sequence"/>
</dbReference>
<keyword evidence="6" id="KW-1185">Reference proteome</keyword>
<dbReference type="PANTHER" id="PTHR44757:SF2">
    <property type="entry name" value="BIOFILM ARCHITECTURE MAINTENANCE PROTEIN MBAA"/>
    <property type="match status" value="1"/>
</dbReference>
<dbReference type="InterPro" id="IPR013655">
    <property type="entry name" value="PAS_fold_3"/>
</dbReference>
<dbReference type="InterPro" id="IPR029787">
    <property type="entry name" value="Nucleotide_cyclase"/>
</dbReference>
<keyword evidence="1" id="KW-0812">Transmembrane</keyword>
<dbReference type="SUPFAM" id="SSF55073">
    <property type="entry name" value="Nucleotide cyclase"/>
    <property type="match status" value="1"/>
</dbReference>
<gene>
    <name evidence="5" type="ORF">BIW53_09885</name>
</gene>
<dbReference type="InterPro" id="IPR001633">
    <property type="entry name" value="EAL_dom"/>
</dbReference>
<dbReference type="Pfam" id="PF08447">
    <property type="entry name" value="PAS_3"/>
    <property type="match status" value="1"/>
</dbReference>
<dbReference type="PROSITE" id="PS50887">
    <property type="entry name" value="GGDEF"/>
    <property type="match status" value="1"/>
</dbReference>
<dbReference type="InterPro" id="IPR043128">
    <property type="entry name" value="Rev_trsase/Diguanyl_cyclase"/>
</dbReference>
<dbReference type="SUPFAM" id="SSF55785">
    <property type="entry name" value="PYP-like sensor domain (PAS domain)"/>
    <property type="match status" value="2"/>
</dbReference>
<sequence length="750" mass="85286">MIRQTIKKTSIMMLLYSVLSAPLQALNSGQQLAFLDPVWAGICLTFFLITSYLLVINTKLKKAQSILQLSEQRLKSTVEGSGDTLWDWNIATGEVVRINDKYMLHKSMSGHFIPNANRIHPQDLPLVEKLLKQHFSEKSAFFEASYRLKDNLEQYHWVLDRGKIIEKDNNLNPVRMTGTVRDISHLKSTEERLNLFAKCVESLTDAIAIYDDKFRLVDLNPSYLVLFGGNRANYVGKPFNLPGYDERYINQVITSLKETEHWQEELRLRNHKDTLLPIEVTIDEIKNSHGQVTNYVVVYSDLTERKKAESQLHNLSNRDRTTGLPNRNLFFTNLKKLAQQDTHHALLVFDLDNFKKINDSLGHQLGDSLLAKLAMRLNKLARQKDTFYRLGGDEFALVMTGTNDIHTITRTAKLFLAAIATPFKMANHELVITSSVGIVLFPEDGATPEILLKNADTAMYHAKQRGNHYLFFNDSMNEQAVKRLQIENLMRFGLKEDHFVVYYQPKMDIKTGRLVGMEALVRFITPKKGIISPGIFIPIAEETGQIIEIGEVVLDKACKDVKRWIDQGLFDGRVAVNLSAKQFSLPDLTTRIDIILQKNQLPSYFLELEITEGTIMDDPQEAISIMRSLSARGIHLAIDDFGTGYSSLAYLKQFPLNTLKVDKAFVDDMSSERGRNMVDSIVTIAHNLDLHVVAEGVEKAEQLSALEQLNCQTIQGYFYSKPLCAADFTSFLRAQKQRESHSQPKLKVVN</sequence>
<dbReference type="InterPro" id="IPR035965">
    <property type="entry name" value="PAS-like_dom_sf"/>
</dbReference>
<dbReference type="Gene3D" id="3.20.20.450">
    <property type="entry name" value="EAL domain"/>
    <property type="match status" value="1"/>
</dbReference>
<dbReference type="PROSITE" id="PS50883">
    <property type="entry name" value="EAL"/>
    <property type="match status" value="1"/>
</dbReference>
<dbReference type="SMART" id="SM00086">
    <property type="entry name" value="PAC"/>
    <property type="match status" value="2"/>
</dbReference>
<keyword evidence="1" id="KW-0472">Membrane</keyword>
<reference evidence="5 6" key="1">
    <citation type="submission" date="2016-10" db="EMBL/GenBank/DDBJ databases">
        <title>Pseudoalteromonas amylolytica sp. nov., isolated from the surface seawater.</title>
        <authorList>
            <person name="Wu Y.-H."/>
            <person name="Cheng H."/>
            <person name="Jin X.-B."/>
            <person name="Wang C.-S."/>
            <person name="Xu X.-W."/>
        </authorList>
    </citation>
    <scope>NUCLEOTIDE SEQUENCE [LARGE SCALE GENOMIC DNA]</scope>
    <source>
        <strain evidence="5 6">JCM 12483</strain>
    </source>
</reference>
<dbReference type="CDD" id="cd00130">
    <property type="entry name" value="PAS"/>
    <property type="match status" value="1"/>
</dbReference>
<dbReference type="NCBIfam" id="TIGR00254">
    <property type="entry name" value="GGDEF"/>
    <property type="match status" value="1"/>
</dbReference>
<evidence type="ECO:0000256" key="1">
    <source>
        <dbReference type="SAM" id="Phobius"/>
    </source>
</evidence>
<evidence type="ECO:0000313" key="5">
    <source>
        <dbReference type="EMBL" id="OHU95531.1"/>
    </source>
</evidence>